<comment type="caution">
    <text evidence="1">The sequence shown here is derived from an EMBL/GenBank/DDBJ whole genome shotgun (WGS) entry which is preliminary data.</text>
</comment>
<accession>X0ZA88</accession>
<name>X0ZA88_9ZZZZ</name>
<sequence length="83" mass="8893">MNDETLERIQGRQIDHLAAIDVRAEANPRPEHHIGLARAIATVIAKPCADDQIVKAIAVDIAGGRDADACLVSIEIALDDKTL</sequence>
<dbReference type="AlphaFoldDB" id="X0ZA88"/>
<feature type="non-terminal residue" evidence="1">
    <location>
        <position position="83"/>
    </location>
</feature>
<organism evidence="1">
    <name type="scientific">marine sediment metagenome</name>
    <dbReference type="NCBI Taxonomy" id="412755"/>
    <lineage>
        <taxon>unclassified sequences</taxon>
        <taxon>metagenomes</taxon>
        <taxon>ecological metagenomes</taxon>
    </lineage>
</organism>
<dbReference type="EMBL" id="BART01002695">
    <property type="protein sequence ID" value="GAG66345.1"/>
    <property type="molecule type" value="Genomic_DNA"/>
</dbReference>
<evidence type="ECO:0000313" key="1">
    <source>
        <dbReference type="EMBL" id="GAG66345.1"/>
    </source>
</evidence>
<protein>
    <submittedName>
        <fullName evidence="1">Uncharacterized protein</fullName>
    </submittedName>
</protein>
<reference evidence="1" key="1">
    <citation type="journal article" date="2014" name="Front. Microbiol.">
        <title>High frequency of phylogenetically diverse reductive dehalogenase-homologous genes in deep subseafloor sedimentary metagenomes.</title>
        <authorList>
            <person name="Kawai M."/>
            <person name="Futagami T."/>
            <person name="Toyoda A."/>
            <person name="Takaki Y."/>
            <person name="Nishi S."/>
            <person name="Hori S."/>
            <person name="Arai W."/>
            <person name="Tsubouchi T."/>
            <person name="Morono Y."/>
            <person name="Uchiyama I."/>
            <person name="Ito T."/>
            <person name="Fujiyama A."/>
            <person name="Inagaki F."/>
            <person name="Takami H."/>
        </authorList>
    </citation>
    <scope>NUCLEOTIDE SEQUENCE</scope>
    <source>
        <strain evidence="1">Expedition CK06-06</strain>
    </source>
</reference>
<proteinExistence type="predicted"/>
<gene>
    <name evidence="1" type="ORF">S01H4_08017</name>
</gene>